<organism evidence="2">
    <name type="scientific">marine sediment metagenome</name>
    <dbReference type="NCBI Taxonomy" id="412755"/>
    <lineage>
        <taxon>unclassified sequences</taxon>
        <taxon>metagenomes</taxon>
        <taxon>ecological metagenomes</taxon>
    </lineage>
</organism>
<gene>
    <name evidence="2" type="ORF">LCGC14_2180170</name>
</gene>
<accession>A0A0F9G022</accession>
<evidence type="ECO:0000313" key="2">
    <source>
        <dbReference type="EMBL" id="KKL62935.1"/>
    </source>
</evidence>
<name>A0A0F9G022_9ZZZZ</name>
<comment type="caution">
    <text evidence="2">The sequence shown here is derived from an EMBL/GenBank/DDBJ whole genome shotgun (WGS) entry which is preliminary data.</text>
</comment>
<proteinExistence type="predicted"/>
<dbReference type="EMBL" id="LAZR01028332">
    <property type="protein sequence ID" value="KKL62935.1"/>
    <property type="molecule type" value="Genomic_DNA"/>
</dbReference>
<feature type="transmembrane region" description="Helical" evidence="1">
    <location>
        <begin position="6"/>
        <end position="23"/>
    </location>
</feature>
<evidence type="ECO:0000256" key="1">
    <source>
        <dbReference type="SAM" id="Phobius"/>
    </source>
</evidence>
<reference evidence="2" key="1">
    <citation type="journal article" date="2015" name="Nature">
        <title>Complex archaea that bridge the gap between prokaryotes and eukaryotes.</title>
        <authorList>
            <person name="Spang A."/>
            <person name="Saw J.H."/>
            <person name="Jorgensen S.L."/>
            <person name="Zaremba-Niedzwiedzka K."/>
            <person name="Martijn J."/>
            <person name="Lind A.E."/>
            <person name="van Eijk R."/>
            <person name="Schleper C."/>
            <person name="Guy L."/>
            <person name="Ettema T.J."/>
        </authorList>
    </citation>
    <scope>NUCLEOTIDE SEQUENCE</scope>
</reference>
<keyword evidence="1" id="KW-0812">Transmembrane</keyword>
<keyword evidence="1" id="KW-1133">Transmembrane helix</keyword>
<protein>
    <submittedName>
        <fullName evidence="2">Uncharacterized protein</fullName>
    </submittedName>
</protein>
<dbReference type="SUPFAM" id="SSF55486">
    <property type="entry name" value="Metalloproteases ('zincins'), catalytic domain"/>
    <property type="match status" value="1"/>
</dbReference>
<sequence>MNTFNSVLIGMTVLVVMLFYFAAKEQRLEILEIVQLQCQEDEVAIHGGLSDWYDPDLPLECVTFDEFSEAHAHTPVIGEAWSATPEPEATVPNPTPDPVLLDAYQRAAEEWLLYDEVAPTNIELIWNPQLSLNGVPVAAGVYEDGDKIEINNTLYNPDSNDCLWCAIFHEIGHLLGYEHGNGLYGIKVPTQRG</sequence>
<keyword evidence="1" id="KW-0472">Membrane</keyword>
<dbReference type="AlphaFoldDB" id="A0A0F9G022"/>